<dbReference type="Proteomes" id="UP000018418">
    <property type="component" value="Unassembled WGS sequence"/>
</dbReference>
<keyword evidence="2" id="KW-0472">Membrane</keyword>
<proteinExistence type="predicted"/>
<keyword evidence="4" id="KW-1185">Reference proteome</keyword>
<dbReference type="HOGENOM" id="CLU_1709334_0_0_6"/>
<keyword evidence="2" id="KW-0812">Transmembrane</keyword>
<feature type="coiled-coil region" evidence="1">
    <location>
        <begin position="60"/>
        <end position="90"/>
    </location>
</feature>
<evidence type="ECO:0000256" key="1">
    <source>
        <dbReference type="SAM" id="Coils"/>
    </source>
</evidence>
<organism evidence="3 4">
    <name type="scientific">Acinetobacter brisouii CIP 110357</name>
    <dbReference type="NCBI Taxonomy" id="1341683"/>
    <lineage>
        <taxon>Bacteria</taxon>
        <taxon>Pseudomonadati</taxon>
        <taxon>Pseudomonadota</taxon>
        <taxon>Gammaproteobacteria</taxon>
        <taxon>Moraxellales</taxon>
        <taxon>Moraxellaceae</taxon>
        <taxon>Acinetobacter</taxon>
    </lineage>
</organism>
<reference evidence="3 4" key="1">
    <citation type="submission" date="2013-10" db="EMBL/GenBank/DDBJ databases">
        <title>The Genome Sequence of Acinetobacter brisouii CIP 110357.</title>
        <authorList>
            <consortium name="The Broad Institute Genomics Platform"/>
            <consortium name="The Broad Institute Genome Sequencing Center for Infectious Disease"/>
            <person name="Cerqueira G."/>
            <person name="Feldgarden M."/>
            <person name="Courvalin P."/>
            <person name="Grillot-Courvalin C."/>
            <person name="Clermont D."/>
            <person name="Rocha E."/>
            <person name="Yoon E.-J."/>
            <person name="Nemec A."/>
            <person name="Young S.K."/>
            <person name="Zeng Q."/>
            <person name="Gargeya S."/>
            <person name="Fitzgerald M."/>
            <person name="Abouelleil A."/>
            <person name="Alvarado L."/>
            <person name="Berlin A.M."/>
            <person name="Chapman S.B."/>
            <person name="Gainer-Dewar J."/>
            <person name="Goldberg J."/>
            <person name="Gnerre S."/>
            <person name="Griggs A."/>
            <person name="Gujja S."/>
            <person name="Hansen M."/>
            <person name="Howarth C."/>
            <person name="Imamovic A."/>
            <person name="Ireland A."/>
            <person name="Larimer J."/>
            <person name="McCowan C."/>
            <person name="Murphy C."/>
            <person name="Pearson M."/>
            <person name="Poon T.W."/>
            <person name="Priest M."/>
            <person name="Roberts A."/>
            <person name="Saif S."/>
            <person name="Shea T."/>
            <person name="Sykes S."/>
            <person name="Wortman J."/>
            <person name="Nusbaum C."/>
            <person name="Birren B."/>
        </authorList>
    </citation>
    <scope>NUCLEOTIDE SEQUENCE [LARGE SCALE GENOMIC DNA]</scope>
    <source>
        <strain evidence="3 4">CIP 110357</strain>
    </source>
</reference>
<sequence>MDKAKLNLGKYNYVFFIFLILLFITANIPQVDQNLSNFILIEYRTILILLALASLSFILLEVFQDKIQLVKEERKQIKQSQQLKDKLKSLNYDEKYILSLFMSEQKTEKALNSTNPNVVWLENMKFIINTLKTEENKKVFRIDPVVMNELRKNPNLLY</sequence>
<feature type="transmembrane region" description="Helical" evidence="2">
    <location>
        <begin position="12"/>
        <end position="31"/>
    </location>
</feature>
<dbReference type="OrthoDB" id="6712107at2"/>
<evidence type="ECO:0000256" key="2">
    <source>
        <dbReference type="SAM" id="Phobius"/>
    </source>
</evidence>
<keyword evidence="1" id="KW-0175">Coiled coil</keyword>
<evidence type="ECO:0000313" key="4">
    <source>
        <dbReference type="Proteomes" id="UP000018418"/>
    </source>
</evidence>
<dbReference type="EMBL" id="AYEU01000007">
    <property type="protein sequence ID" value="ESK50365.1"/>
    <property type="molecule type" value="Genomic_DNA"/>
</dbReference>
<keyword evidence="2" id="KW-1133">Transmembrane helix</keyword>
<dbReference type="RefSeq" id="WP_004902459.1">
    <property type="nucleotide sequence ID" value="NZ_BBTI01000006.1"/>
</dbReference>
<feature type="transmembrane region" description="Helical" evidence="2">
    <location>
        <begin position="43"/>
        <end position="63"/>
    </location>
</feature>
<name>V2UP01_9GAMM</name>
<protein>
    <submittedName>
        <fullName evidence="3">Uncharacterized protein</fullName>
    </submittedName>
</protein>
<dbReference type="PATRIC" id="fig|1341683.3.peg.2319"/>
<gene>
    <name evidence="3" type="ORF">P255_02342</name>
</gene>
<dbReference type="AlphaFoldDB" id="V2UP01"/>
<evidence type="ECO:0000313" key="3">
    <source>
        <dbReference type="EMBL" id="ESK50365.1"/>
    </source>
</evidence>
<comment type="caution">
    <text evidence="3">The sequence shown here is derived from an EMBL/GenBank/DDBJ whole genome shotgun (WGS) entry which is preliminary data.</text>
</comment>
<dbReference type="Pfam" id="PF14163">
    <property type="entry name" value="SieB"/>
    <property type="match status" value="1"/>
</dbReference>
<dbReference type="InterPro" id="IPR025982">
    <property type="entry name" value="SieB"/>
</dbReference>
<accession>V2UP01</accession>